<protein>
    <submittedName>
        <fullName evidence="2">Uncharacterized protein</fullName>
    </submittedName>
</protein>
<name>A0A2P5CVE1_PARAD</name>
<reference evidence="3" key="1">
    <citation type="submission" date="2016-06" db="EMBL/GenBank/DDBJ databases">
        <title>Parallel loss of symbiosis genes in relatives of nitrogen-fixing non-legume Parasponia.</title>
        <authorList>
            <person name="Van Velzen R."/>
            <person name="Holmer R."/>
            <person name="Bu F."/>
            <person name="Rutten L."/>
            <person name="Van Zeijl A."/>
            <person name="Liu W."/>
            <person name="Santuari L."/>
            <person name="Cao Q."/>
            <person name="Sharma T."/>
            <person name="Shen D."/>
            <person name="Roswanjaya Y."/>
            <person name="Wardhani T."/>
            <person name="Kalhor M.S."/>
            <person name="Jansen J."/>
            <person name="Van den Hoogen J."/>
            <person name="Gungor B."/>
            <person name="Hartog M."/>
            <person name="Hontelez J."/>
            <person name="Verver J."/>
            <person name="Yang W.-C."/>
            <person name="Schijlen E."/>
            <person name="Repin R."/>
            <person name="Schilthuizen M."/>
            <person name="Schranz E."/>
            <person name="Heidstra R."/>
            <person name="Miyata K."/>
            <person name="Fedorova E."/>
            <person name="Kohlen W."/>
            <person name="Bisseling T."/>
            <person name="Smit S."/>
            <person name="Geurts R."/>
        </authorList>
    </citation>
    <scope>NUCLEOTIDE SEQUENCE [LARGE SCALE GENOMIC DNA]</scope>
    <source>
        <strain evidence="3">cv. WU1-14</strain>
    </source>
</reference>
<feature type="region of interest" description="Disordered" evidence="1">
    <location>
        <begin position="1"/>
        <end position="47"/>
    </location>
</feature>
<accession>A0A2P5CVE1</accession>
<proteinExistence type="predicted"/>
<dbReference type="OrthoDB" id="10399685at2759"/>
<dbReference type="Proteomes" id="UP000237105">
    <property type="component" value="Unassembled WGS sequence"/>
</dbReference>
<organism evidence="2 3">
    <name type="scientific">Parasponia andersonii</name>
    <name type="common">Sponia andersonii</name>
    <dbReference type="NCBI Taxonomy" id="3476"/>
    <lineage>
        <taxon>Eukaryota</taxon>
        <taxon>Viridiplantae</taxon>
        <taxon>Streptophyta</taxon>
        <taxon>Embryophyta</taxon>
        <taxon>Tracheophyta</taxon>
        <taxon>Spermatophyta</taxon>
        <taxon>Magnoliopsida</taxon>
        <taxon>eudicotyledons</taxon>
        <taxon>Gunneridae</taxon>
        <taxon>Pentapetalae</taxon>
        <taxon>rosids</taxon>
        <taxon>fabids</taxon>
        <taxon>Rosales</taxon>
        <taxon>Cannabaceae</taxon>
        <taxon>Parasponia</taxon>
    </lineage>
</organism>
<sequence>MGSENQKLVLATRKPLQTSRPGGSLENKEQSHSSEAKSPKAETDDVALSDSLQRYRKVFFLSYPLYPLSQVPRDQCANDVARDTTAAPVISGPHTPYSSVIASFTITSLHLSFCFSSA</sequence>
<dbReference type="AlphaFoldDB" id="A0A2P5CVE1"/>
<evidence type="ECO:0000313" key="3">
    <source>
        <dbReference type="Proteomes" id="UP000237105"/>
    </source>
</evidence>
<dbReference type="EMBL" id="JXTB01000091">
    <property type="protein sequence ID" value="PON65020.1"/>
    <property type="molecule type" value="Genomic_DNA"/>
</dbReference>
<comment type="caution">
    <text evidence="2">The sequence shown here is derived from an EMBL/GenBank/DDBJ whole genome shotgun (WGS) entry which is preliminary data.</text>
</comment>
<evidence type="ECO:0000313" key="2">
    <source>
        <dbReference type="EMBL" id="PON65020.1"/>
    </source>
</evidence>
<keyword evidence="3" id="KW-1185">Reference proteome</keyword>
<evidence type="ECO:0000256" key="1">
    <source>
        <dbReference type="SAM" id="MobiDB-lite"/>
    </source>
</evidence>
<gene>
    <name evidence="2" type="ORF">PanWU01x14_119370</name>
</gene>
<feature type="compositionally biased region" description="Basic and acidic residues" evidence="1">
    <location>
        <begin position="26"/>
        <end position="43"/>
    </location>
</feature>